<dbReference type="InterPro" id="IPR045085">
    <property type="entry name" value="HLD_clamp_pol_III_gamma_tau"/>
</dbReference>
<dbReference type="CDD" id="cd00009">
    <property type="entry name" value="AAA"/>
    <property type="match status" value="1"/>
</dbReference>
<keyword evidence="3 14" id="KW-0808">Transferase</keyword>
<dbReference type="GO" id="GO:0046872">
    <property type="term" value="F:metal ion binding"/>
    <property type="evidence" value="ECO:0007669"/>
    <property type="project" value="UniProtKB-KW"/>
</dbReference>
<dbReference type="GeneID" id="78476938"/>
<dbReference type="PRINTS" id="PR00300">
    <property type="entry name" value="CLPPROTEASEA"/>
</dbReference>
<keyword evidence="8" id="KW-0862">Zinc</keyword>
<dbReference type="CDD" id="cd18137">
    <property type="entry name" value="HLD_clamp_pol_III_gamma_tau"/>
    <property type="match status" value="1"/>
</dbReference>
<evidence type="ECO:0000256" key="7">
    <source>
        <dbReference type="ARBA" id="ARBA00022741"/>
    </source>
</evidence>
<dbReference type="Gene3D" id="1.10.8.60">
    <property type="match status" value="1"/>
</dbReference>
<evidence type="ECO:0000256" key="11">
    <source>
        <dbReference type="ARBA" id="ARBA00049244"/>
    </source>
</evidence>
<feature type="region of interest" description="Disordered" evidence="12">
    <location>
        <begin position="376"/>
        <end position="424"/>
    </location>
</feature>
<keyword evidence="10" id="KW-0239">DNA-directed DNA polymerase</keyword>
<feature type="domain" description="AAA+ ATPase" evidence="13">
    <location>
        <begin position="37"/>
        <end position="175"/>
    </location>
</feature>
<accession>A0A140DR69</accession>
<evidence type="ECO:0000256" key="12">
    <source>
        <dbReference type="SAM" id="MobiDB-lite"/>
    </source>
</evidence>
<dbReference type="RefSeq" id="WP_067553894.1">
    <property type="nucleotide sequence ID" value="NZ_CP011391.1"/>
</dbReference>
<dbReference type="SUPFAM" id="SSF52540">
    <property type="entry name" value="P-loop containing nucleoside triphosphate hydrolases"/>
    <property type="match status" value="1"/>
</dbReference>
<dbReference type="GO" id="GO:0005524">
    <property type="term" value="F:ATP binding"/>
    <property type="evidence" value="ECO:0007669"/>
    <property type="project" value="UniProtKB-KW"/>
</dbReference>
<dbReference type="KEGG" id="fro:AALO17_00120"/>
<comment type="catalytic activity">
    <reaction evidence="11">
        <text>DNA(n) + a 2'-deoxyribonucleoside 5'-triphosphate = DNA(n+1) + diphosphate</text>
        <dbReference type="Rhea" id="RHEA:22508"/>
        <dbReference type="Rhea" id="RHEA-COMP:17339"/>
        <dbReference type="Rhea" id="RHEA-COMP:17340"/>
        <dbReference type="ChEBI" id="CHEBI:33019"/>
        <dbReference type="ChEBI" id="CHEBI:61560"/>
        <dbReference type="ChEBI" id="CHEBI:173112"/>
        <dbReference type="EC" id="2.7.7.7"/>
    </reaction>
</comment>
<dbReference type="SMART" id="SM00382">
    <property type="entry name" value="AAA"/>
    <property type="match status" value="1"/>
</dbReference>
<evidence type="ECO:0000256" key="8">
    <source>
        <dbReference type="ARBA" id="ARBA00022833"/>
    </source>
</evidence>
<dbReference type="Pfam" id="PF13177">
    <property type="entry name" value="DNA_pol3_delta2"/>
    <property type="match status" value="1"/>
</dbReference>
<evidence type="ECO:0000256" key="10">
    <source>
        <dbReference type="ARBA" id="ARBA00022932"/>
    </source>
</evidence>
<sequence length="576" mass="64198">MAYQALYRKYRPAVFEDMAGQKQIVRTIQNAIQNDRISHAYLFCGPRGTGKTSAAKIFARALNCTSDGLKPCGHCENCMAVDHPDIVEIDAASNNGVEEARNLVERVKYAPMMGKYKIYIIDEVHMMTAGAFNALLKTIEEPPAHVVFILATTEPHKVLPTILSRCQRFDFKKVPQNEIRQRLLQIAEKEGTVLDQQAAEQISLLSDGGMRDALSILDQCIAYEPEHLTAEDIRAVYGVVSDADISDIFGLLQRGQADQLINAIKTLYDNGMDLERFTADLITLVKDSLIYSCSSETTLLSEERKHLLQASFSKASIEFRTRFLKELMDVYPKYSHASSVLDYLEAVLLKYVQHETINSEYDSSVPVQIPVRNLSENIGESDSKTAGSVNKPVTEKQNVKSESDVSRETSLKKKATPDPLETPEYTNDQIVGLLHTADKSLREKDMSAWKTRMTFSGSLQSGKYARAVANAKLAASGSNYIIVYTSKQMESDAINDLQKAEGFEDFMELLTGTRKAVIAVSASRYKEVLDTFRACMKSGTFPAAPAIQTCEVDVGHMKSTEEELRVMFPNLKIIND</sequence>
<dbReference type="OrthoDB" id="9810148at2"/>
<gene>
    <name evidence="14" type="ORF">AALO17_00120</name>
</gene>
<evidence type="ECO:0000256" key="6">
    <source>
        <dbReference type="ARBA" id="ARBA00022723"/>
    </source>
</evidence>
<keyword evidence="7" id="KW-0547">Nucleotide-binding</keyword>
<evidence type="ECO:0000256" key="9">
    <source>
        <dbReference type="ARBA" id="ARBA00022840"/>
    </source>
</evidence>
<dbReference type="GO" id="GO:0009360">
    <property type="term" value="C:DNA polymerase III complex"/>
    <property type="evidence" value="ECO:0007669"/>
    <property type="project" value="InterPro"/>
</dbReference>
<dbReference type="Gene3D" id="1.20.272.10">
    <property type="match status" value="1"/>
</dbReference>
<dbReference type="Gene3D" id="3.40.50.300">
    <property type="entry name" value="P-loop containing nucleotide triphosphate hydrolases"/>
    <property type="match status" value="1"/>
</dbReference>
<dbReference type="AlphaFoldDB" id="A0A140DR69"/>
<dbReference type="InterPro" id="IPR022754">
    <property type="entry name" value="DNA_pol_III_gamma-3"/>
</dbReference>
<organism evidence="14 15">
    <name type="scientific">Faecalibaculum rodentium</name>
    <dbReference type="NCBI Taxonomy" id="1702221"/>
    <lineage>
        <taxon>Bacteria</taxon>
        <taxon>Bacillati</taxon>
        <taxon>Bacillota</taxon>
        <taxon>Erysipelotrichia</taxon>
        <taxon>Erysipelotrichales</taxon>
        <taxon>Erysipelotrichaceae</taxon>
        <taxon>Faecalibaculum</taxon>
    </lineage>
</organism>
<evidence type="ECO:0000256" key="4">
    <source>
        <dbReference type="ARBA" id="ARBA00022695"/>
    </source>
</evidence>
<dbReference type="STRING" id="1702221.AALO17_00120"/>
<keyword evidence="4 14" id="KW-0548">Nucleotidyltransferase</keyword>
<keyword evidence="5" id="KW-0235">DNA replication</keyword>
<keyword evidence="9" id="KW-0067">ATP-binding</keyword>
<dbReference type="Pfam" id="PF12169">
    <property type="entry name" value="DNA_pol3_gamma3"/>
    <property type="match status" value="1"/>
</dbReference>
<evidence type="ECO:0000259" key="13">
    <source>
        <dbReference type="SMART" id="SM00382"/>
    </source>
</evidence>
<dbReference type="SUPFAM" id="SSF48019">
    <property type="entry name" value="post-AAA+ oligomerization domain-like"/>
    <property type="match status" value="1"/>
</dbReference>
<dbReference type="GO" id="GO:0006261">
    <property type="term" value="P:DNA-templated DNA replication"/>
    <property type="evidence" value="ECO:0007669"/>
    <property type="project" value="TreeGrafter"/>
</dbReference>
<dbReference type="InterPro" id="IPR027417">
    <property type="entry name" value="P-loop_NTPase"/>
</dbReference>
<dbReference type="Pfam" id="PF22608">
    <property type="entry name" value="DNAX_ATPase_lid"/>
    <property type="match status" value="1"/>
</dbReference>
<feature type="compositionally biased region" description="Basic and acidic residues" evidence="12">
    <location>
        <begin position="393"/>
        <end position="411"/>
    </location>
</feature>
<dbReference type="EC" id="2.7.7.7" evidence="2"/>
<dbReference type="InterPro" id="IPR001270">
    <property type="entry name" value="ClpA/B"/>
</dbReference>
<evidence type="ECO:0000256" key="5">
    <source>
        <dbReference type="ARBA" id="ARBA00022705"/>
    </source>
</evidence>
<dbReference type="FunFam" id="3.40.50.300:FF:000014">
    <property type="entry name" value="DNA polymerase III subunit gamma/tau"/>
    <property type="match status" value="1"/>
</dbReference>
<evidence type="ECO:0000256" key="3">
    <source>
        <dbReference type="ARBA" id="ARBA00022679"/>
    </source>
</evidence>
<dbReference type="NCBIfam" id="TIGR02397">
    <property type="entry name" value="dnaX_nterm"/>
    <property type="match status" value="1"/>
</dbReference>
<evidence type="ECO:0000256" key="1">
    <source>
        <dbReference type="ARBA" id="ARBA00006360"/>
    </source>
</evidence>
<keyword evidence="15" id="KW-1185">Reference proteome</keyword>
<dbReference type="InterPro" id="IPR012763">
    <property type="entry name" value="DNA_pol_III_sug/sutau_N"/>
</dbReference>
<dbReference type="NCBIfam" id="NF004046">
    <property type="entry name" value="PRK05563.1"/>
    <property type="match status" value="1"/>
</dbReference>
<dbReference type="InterPro" id="IPR050238">
    <property type="entry name" value="DNA_Rep/Repair_Clamp_Loader"/>
</dbReference>
<dbReference type="PANTHER" id="PTHR11669:SF0">
    <property type="entry name" value="PROTEIN STICHEL-LIKE 2"/>
    <property type="match status" value="1"/>
</dbReference>
<dbReference type="GO" id="GO:0003887">
    <property type="term" value="F:DNA-directed DNA polymerase activity"/>
    <property type="evidence" value="ECO:0007669"/>
    <property type="project" value="UniProtKB-KW"/>
</dbReference>
<comment type="similarity">
    <text evidence="1">Belongs to the DnaX/STICHEL family.</text>
</comment>
<dbReference type="EMBL" id="CP011391">
    <property type="protein sequence ID" value="AMK53146.1"/>
    <property type="molecule type" value="Genomic_DNA"/>
</dbReference>
<proteinExistence type="inferred from homology"/>
<keyword evidence="6" id="KW-0479">Metal-binding</keyword>
<dbReference type="InterPro" id="IPR003593">
    <property type="entry name" value="AAA+_ATPase"/>
</dbReference>
<dbReference type="Proteomes" id="UP000069771">
    <property type="component" value="Chromosome"/>
</dbReference>
<dbReference type="PANTHER" id="PTHR11669">
    <property type="entry name" value="REPLICATION FACTOR C / DNA POLYMERASE III GAMMA-TAU SUBUNIT"/>
    <property type="match status" value="1"/>
</dbReference>
<evidence type="ECO:0000313" key="15">
    <source>
        <dbReference type="Proteomes" id="UP000069771"/>
    </source>
</evidence>
<dbReference type="PATRIC" id="fig|1702221.3.peg.12"/>
<protein>
    <recommendedName>
        <fullName evidence="2">DNA-directed DNA polymerase</fullName>
        <ecNumber evidence="2">2.7.7.7</ecNumber>
    </recommendedName>
</protein>
<feature type="compositionally biased region" description="Polar residues" evidence="12">
    <location>
        <begin position="376"/>
        <end position="388"/>
    </location>
</feature>
<evidence type="ECO:0000313" key="14">
    <source>
        <dbReference type="EMBL" id="AMK53146.1"/>
    </source>
</evidence>
<name>A0A140DR69_9FIRM</name>
<dbReference type="InterPro" id="IPR008921">
    <property type="entry name" value="DNA_pol3_clamp-load_cplx_C"/>
</dbReference>
<evidence type="ECO:0000256" key="2">
    <source>
        <dbReference type="ARBA" id="ARBA00012417"/>
    </source>
</evidence>
<reference evidence="14 15" key="1">
    <citation type="journal article" date="2016" name="Gut Pathog.">
        <title>Whole genome sequencing of "Faecalibaculum rodentium" ALO17, isolated from C57BL/6J laboratory mouse feces.</title>
        <authorList>
            <person name="Lim S."/>
            <person name="Chang D.H."/>
            <person name="Ahn S."/>
            <person name="Kim B.C."/>
        </authorList>
    </citation>
    <scope>NUCLEOTIDE SEQUENCE [LARGE SCALE GENOMIC DNA]</scope>
    <source>
        <strain evidence="14 15">Alo17</strain>
    </source>
</reference>
<dbReference type="GO" id="GO:0003677">
    <property type="term" value="F:DNA binding"/>
    <property type="evidence" value="ECO:0007669"/>
    <property type="project" value="InterPro"/>
</dbReference>